<protein>
    <submittedName>
        <fullName evidence="2">Uncharacterized protein</fullName>
    </submittedName>
</protein>
<dbReference type="Proteomes" id="UP000266861">
    <property type="component" value="Unassembled WGS sequence"/>
</dbReference>
<comment type="caution">
    <text evidence="2">The sequence shown here is derived from an EMBL/GenBank/DDBJ whole genome shotgun (WGS) entry which is preliminary data.</text>
</comment>
<evidence type="ECO:0000313" key="2">
    <source>
        <dbReference type="EMBL" id="RHZ73894.1"/>
    </source>
</evidence>
<sequence>MLYEGSSAENVWRGNDGNDGNDEAQMMEMMELYNDGNDWSLEIQDIQAIPITEALMAFRRRSRRSAKTLTHIFGKLILELSRMEHSEVYNAARFGLTLENILITLDGKPNEKNALELFYLDLSKSFDNTNLKWNKIREDEVDLSESVRVKDLIVVHNISNGRISSYIGFE</sequence>
<keyword evidence="3" id="KW-1185">Reference proteome</keyword>
<evidence type="ECO:0000313" key="3">
    <source>
        <dbReference type="Proteomes" id="UP000266861"/>
    </source>
</evidence>
<gene>
    <name evidence="2" type="ORF">Glove_228g109</name>
</gene>
<organism evidence="2 3">
    <name type="scientific">Diversispora epigaea</name>
    <dbReference type="NCBI Taxonomy" id="1348612"/>
    <lineage>
        <taxon>Eukaryota</taxon>
        <taxon>Fungi</taxon>
        <taxon>Fungi incertae sedis</taxon>
        <taxon>Mucoromycota</taxon>
        <taxon>Glomeromycotina</taxon>
        <taxon>Glomeromycetes</taxon>
        <taxon>Diversisporales</taxon>
        <taxon>Diversisporaceae</taxon>
        <taxon>Diversispora</taxon>
    </lineage>
</organism>
<reference evidence="2 3" key="1">
    <citation type="submission" date="2018-08" db="EMBL/GenBank/DDBJ databases">
        <title>Genome and evolution of the arbuscular mycorrhizal fungus Diversispora epigaea (formerly Glomus versiforme) and its bacterial endosymbionts.</title>
        <authorList>
            <person name="Sun X."/>
            <person name="Fei Z."/>
            <person name="Harrison M."/>
        </authorList>
    </citation>
    <scope>NUCLEOTIDE SEQUENCE [LARGE SCALE GENOMIC DNA]</scope>
    <source>
        <strain evidence="2 3">IT104</strain>
    </source>
</reference>
<name>A0A397IL15_9GLOM</name>
<accession>A0A397IL15</accession>
<dbReference type="OrthoDB" id="432528at2759"/>
<dbReference type="EMBL" id="PQFF01000211">
    <property type="protein sequence ID" value="RHZ73894.1"/>
    <property type="molecule type" value="Genomic_DNA"/>
</dbReference>
<evidence type="ECO:0000256" key="1">
    <source>
        <dbReference type="SAM" id="MobiDB-lite"/>
    </source>
</evidence>
<feature type="region of interest" description="Disordered" evidence="1">
    <location>
        <begin position="1"/>
        <end position="20"/>
    </location>
</feature>
<dbReference type="AlphaFoldDB" id="A0A397IL15"/>
<proteinExistence type="predicted"/>